<name>A0A3M8HH64_9BACI</name>
<organism evidence="1 2">
    <name type="scientific">Lysinibacillus halotolerans</name>
    <dbReference type="NCBI Taxonomy" id="1368476"/>
    <lineage>
        <taxon>Bacteria</taxon>
        <taxon>Bacillati</taxon>
        <taxon>Bacillota</taxon>
        <taxon>Bacilli</taxon>
        <taxon>Bacillales</taxon>
        <taxon>Bacillaceae</taxon>
        <taxon>Lysinibacillus</taxon>
    </lineage>
</organism>
<dbReference type="InterPro" id="IPR013367">
    <property type="entry name" value="Flagellar_put"/>
</dbReference>
<evidence type="ECO:0000313" key="2">
    <source>
        <dbReference type="Proteomes" id="UP000279909"/>
    </source>
</evidence>
<dbReference type="Pfam" id="PF12611">
    <property type="entry name" value="Flagellar_put"/>
    <property type="match status" value="1"/>
</dbReference>
<keyword evidence="2" id="KW-1185">Reference proteome</keyword>
<sequence>MNRIGIQHLPLQPTVQIQPNKTTSPQIKQSFVSHLQEATSNRELKISKHANERLTERNIQISEQQWQVVTDKVFEARSKGVNQPLVLMEQAALIVSAKNATVITAMERTEAKEQLFTNIDGTIVL</sequence>
<dbReference type="RefSeq" id="WP_122970499.1">
    <property type="nucleotide sequence ID" value="NZ_RHLQ01000001.1"/>
</dbReference>
<evidence type="ECO:0000313" key="1">
    <source>
        <dbReference type="EMBL" id="RND01715.1"/>
    </source>
</evidence>
<keyword evidence="1" id="KW-0969">Cilium</keyword>
<dbReference type="Proteomes" id="UP000279909">
    <property type="component" value="Unassembled WGS sequence"/>
</dbReference>
<dbReference type="AlphaFoldDB" id="A0A3M8HH64"/>
<keyword evidence="1" id="KW-0966">Cell projection</keyword>
<dbReference type="OrthoDB" id="165650at2"/>
<dbReference type="EMBL" id="RHLQ01000001">
    <property type="protein sequence ID" value="RND01715.1"/>
    <property type="molecule type" value="Genomic_DNA"/>
</dbReference>
<comment type="caution">
    <text evidence="1">The sequence shown here is derived from an EMBL/GenBank/DDBJ whole genome shotgun (WGS) entry which is preliminary data.</text>
</comment>
<protein>
    <submittedName>
        <fullName evidence="1">Flagellar protein</fullName>
    </submittedName>
</protein>
<reference evidence="1 2" key="1">
    <citation type="journal article" date="2014" name="Int. J. Syst. Evol. Microbiol.">
        <title>Lysinibacillus halotolerans sp. nov., isolated from saline-alkaline soil.</title>
        <authorList>
            <person name="Kong D."/>
            <person name="Wang Y."/>
            <person name="Zhao B."/>
            <person name="Li Y."/>
            <person name="Song J."/>
            <person name="Zhai Y."/>
            <person name="Zhang C."/>
            <person name="Wang H."/>
            <person name="Chen X."/>
            <person name="Zhao B."/>
            <person name="Ruan Z."/>
        </authorList>
    </citation>
    <scope>NUCLEOTIDE SEQUENCE [LARGE SCALE GENOMIC DNA]</scope>
    <source>
        <strain evidence="1 2">MCCC 1A12703</strain>
    </source>
</reference>
<proteinExistence type="predicted"/>
<dbReference type="NCBIfam" id="TIGR02530">
    <property type="entry name" value="flg_new"/>
    <property type="match status" value="1"/>
</dbReference>
<accession>A0A3M8HH64</accession>
<keyword evidence="1" id="KW-0282">Flagellum</keyword>
<gene>
    <name evidence="1" type="ORF">EC501_00660</name>
</gene>